<organism evidence="1 2">
    <name type="scientific">Panagrolaimus sp. ES5</name>
    <dbReference type="NCBI Taxonomy" id="591445"/>
    <lineage>
        <taxon>Eukaryota</taxon>
        <taxon>Metazoa</taxon>
        <taxon>Ecdysozoa</taxon>
        <taxon>Nematoda</taxon>
        <taxon>Chromadorea</taxon>
        <taxon>Rhabditida</taxon>
        <taxon>Tylenchina</taxon>
        <taxon>Panagrolaimomorpha</taxon>
        <taxon>Panagrolaimoidea</taxon>
        <taxon>Panagrolaimidae</taxon>
        <taxon>Panagrolaimus</taxon>
    </lineage>
</organism>
<dbReference type="Proteomes" id="UP000887579">
    <property type="component" value="Unplaced"/>
</dbReference>
<proteinExistence type="predicted"/>
<accession>A0AC34FJ79</accession>
<dbReference type="WBParaSite" id="ES5_v2.g17277.t1">
    <property type="protein sequence ID" value="ES5_v2.g17277.t1"/>
    <property type="gene ID" value="ES5_v2.g17277"/>
</dbReference>
<evidence type="ECO:0000313" key="2">
    <source>
        <dbReference type="WBParaSite" id="ES5_v2.g17277.t1"/>
    </source>
</evidence>
<protein>
    <submittedName>
        <fullName evidence="2">Protein kinase domain-containing protein</fullName>
    </submittedName>
</protein>
<sequence length="481" mass="55594">MVFRFLLSSSKDHFVVRWDYRAREKSNDSSKKFLSLKAGTIVRLIKFHRRLNEDGCEKKKIQNIAEIAVVTKSFQKGFIHVAFLQPLFSFGFPVSSVGLEYQKYYGIDDRLWDCRRLPLKTGPPLTLTQPFQILDKPVRGLPPHCHKKPGKEYKMPSNCSGLFVQNVINKQRFLTSFEIDIESSSLLGKTFYGIVRDGNEAAEIAAVKLLNKYWFDQGSFTADLALLKLSERKNNKALKSYNRNTYYIHGMEYLAKIVAHSNPQKIASPFVAYEFFPNLSIYDSLYYGRKFSSRTILEIIYQVAAAMFHLEINGLCHRSLCANNVIIHWDDEVSVSIKVTDYMLPSHHLVSKSDGEEGNEKGIKPIKWQWMSPESIFHGIFDIVSDSWSFGCFIFELLNDGAIPYSYESPAIKNIDLLKQFLLKNKRMKLRPNYDCPEEILVIFQNCFEQRPDRASFSQIVKLLNNILFDHLAKNLNKNRK</sequence>
<name>A0AC34FJ79_9BILA</name>
<evidence type="ECO:0000313" key="1">
    <source>
        <dbReference type="Proteomes" id="UP000887579"/>
    </source>
</evidence>
<reference evidence="2" key="1">
    <citation type="submission" date="2022-11" db="UniProtKB">
        <authorList>
            <consortium name="WormBaseParasite"/>
        </authorList>
    </citation>
    <scope>IDENTIFICATION</scope>
</reference>